<dbReference type="Gene3D" id="3.30.70.270">
    <property type="match status" value="2"/>
</dbReference>
<keyword evidence="3" id="KW-0540">Nuclease</keyword>
<feature type="domain" description="Reverse transcriptase" evidence="7">
    <location>
        <begin position="1"/>
        <end position="82"/>
    </location>
</feature>
<evidence type="ECO:0000256" key="1">
    <source>
        <dbReference type="ARBA" id="ARBA00022679"/>
    </source>
</evidence>
<dbReference type="InterPro" id="IPR000477">
    <property type="entry name" value="RT_dom"/>
</dbReference>
<dbReference type="PANTHER" id="PTHR37984">
    <property type="entry name" value="PROTEIN CBG26694"/>
    <property type="match status" value="1"/>
</dbReference>
<dbReference type="AlphaFoldDB" id="A0A8S3E4Q6"/>
<dbReference type="Gene3D" id="1.10.340.70">
    <property type="match status" value="1"/>
</dbReference>
<dbReference type="CDD" id="cd01647">
    <property type="entry name" value="RT_LTR"/>
    <property type="match status" value="1"/>
</dbReference>
<keyword evidence="2" id="KW-0548">Nucleotidyltransferase</keyword>
<keyword evidence="4" id="KW-0255">Endonuclease</keyword>
<dbReference type="GO" id="GO:0016787">
    <property type="term" value="F:hydrolase activity"/>
    <property type="evidence" value="ECO:0007669"/>
    <property type="project" value="UniProtKB-KW"/>
</dbReference>
<evidence type="ECO:0000256" key="3">
    <source>
        <dbReference type="ARBA" id="ARBA00022722"/>
    </source>
</evidence>
<dbReference type="FunFam" id="1.10.340.70:FF:000001">
    <property type="entry name" value="Retrovirus-related Pol polyprotein from transposon gypsy-like Protein"/>
    <property type="match status" value="1"/>
</dbReference>
<evidence type="ECO:0000313" key="8">
    <source>
        <dbReference type="EMBL" id="CAF5060381.1"/>
    </source>
</evidence>
<dbReference type="CDD" id="cd09274">
    <property type="entry name" value="RNase_HI_RT_Ty3"/>
    <property type="match status" value="1"/>
</dbReference>
<evidence type="ECO:0000256" key="6">
    <source>
        <dbReference type="ARBA" id="ARBA00022918"/>
    </source>
</evidence>
<dbReference type="GO" id="GO:0004519">
    <property type="term" value="F:endonuclease activity"/>
    <property type="evidence" value="ECO:0007669"/>
    <property type="project" value="UniProtKB-KW"/>
</dbReference>
<evidence type="ECO:0000259" key="7">
    <source>
        <dbReference type="PROSITE" id="PS50878"/>
    </source>
</evidence>
<dbReference type="Pfam" id="PF17921">
    <property type="entry name" value="Integrase_H2C2"/>
    <property type="match status" value="1"/>
</dbReference>
<evidence type="ECO:0000313" key="9">
    <source>
        <dbReference type="Proteomes" id="UP000681720"/>
    </source>
</evidence>
<evidence type="ECO:0000256" key="2">
    <source>
        <dbReference type="ARBA" id="ARBA00022695"/>
    </source>
</evidence>
<dbReference type="FunFam" id="3.30.70.270:FF:000003">
    <property type="entry name" value="Transposon Ty3-G Gag-Pol polyprotein"/>
    <property type="match status" value="1"/>
</dbReference>
<keyword evidence="1" id="KW-0808">Transferase</keyword>
<dbReference type="InterPro" id="IPR043128">
    <property type="entry name" value="Rev_trsase/Diguanyl_cyclase"/>
</dbReference>
<accession>A0A8S3E4Q6</accession>
<dbReference type="FunFam" id="3.30.70.270:FF:000020">
    <property type="entry name" value="Transposon Tf2-6 polyprotein-like Protein"/>
    <property type="match status" value="1"/>
</dbReference>
<dbReference type="InterPro" id="IPR041588">
    <property type="entry name" value="Integrase_H2C2"/>
</dbReference>
<dbReference type="Pfam" id="PF17917">
    <property type="entry name" value="RT_RNaseH"/>
    <property type="match status" value="1"/>
</dbReference>
<sequence length="540" mass="61643">MPFGLTNAPATFQRLMDLVLGGLKWSCALVYLDDIIVYSPTFSSHLQHLESVLQQIQENGLTLHLSKCQFCKTKLRYLGHVVSQTGIEPDPEKIRAVRDYPVPTRFKEVRTFLGLTSYYRRFIKNYATIAEPLISLTRNSDNKPFQWTSLCQQAFDHLRHLLIEAPIIAYPQFDKTFILQLDASDFGLSAILAQKLVDDDGVQREHVIGYASRTLTSSERKFSPTERECLAIVYGCSHFRPYLEGVRFTILTDHKAHKWLHQTKDHNSRLARWAMQIAAYDVDVQHRSGADNTNCDALSCAPIDDLSISNDSTVVQESSSSSTVVDPGYLLVLDYFYHCSLPSSQFPIPISLHRTTNSSSPTSSHSIFCANIHFGDNIQLYEDIRNAQWNDAELRPLINYLQTQQLPDDTESPKFHKRVSCHRLVDGALYRVLHSSQSNVEDNSSTAICSTTRLFRSHEQLRLVIPKSKIFDLLSLAHDHPTAAHLGHRKTLYRLSSRFYWSHMRHDVEAYVRACELCQKFKASNKKPDGLMRPIVENEP</sequence>
<dbReference type="FunFam" id="3.10.20.370:FF:000001">
    <property type="entry name" value="Retrovirus-related Pol polyprotein from transposon 17.6-like protein"/>
    <property type="match status" value="1"/>
</dbReference>
<gene>
    <name evidence="8" type="ORF">GIL414_LOCUS60483</name>
</gene>
<evidence type="ECO:0000256" key="4">
    <source>
        <dbReference type="ARBA" id="ARBA00022759"/>
    </source>
</evidence>
<reference evidence="8" key="1">
    <citation type="submission" date="2021-02" db="EMBL/GenBank/DDBJ databases">
        <authorList>
            <person name="Nowell W R."/>
        </authorList>
    </citation>
    <scope>NUCLEOTIDE SEQUENCE</scope>
</reference>
<dbReference type="Gene3D" id="3.10.20.370">
    <property type="match status" value="1"/>
</dbReference>
<dbReference type="PANTHER" id="PTHR37984:SF5">
    <property type="entry name" value="PROTEIN NYNRIN-LIKE"/>
    <property type="match status" value="1"/>
</dbReference>
<dbReference type="Proteomes" id="UP000681720">
    <property type="component" value="Unassembled WGS sequence"/>
</dbReference>
<comment type="caution">
    <text evidence="8">The sequence shown here is derived from an EMBL/GenBank/DDBJ whole genome shotgun (WGS) entry which is preliminary data.</text>
</comment>
<evidence type="ECO:0000256" key="5">
    <source>
        <dbReference type="ARBA" id="ARBA00022801"/>
    </source>
</evidence>
<keyword evidence="5" id="KW-0378">Hydrolase</keyword>
<dbReference type="GO" id="GO:0003964">
    <property type="term" value="F:RNA-directed DNA polymerase activity"/>
    <property type="evidence" value="ECO:0007669"/>
    <property type="project" value="UniProtKB-KW"/>
</dbReference>
<dbReference type="EMBL" id="CAJOBJ010233652">
    <property type="protein sequence ID" value="CAF5060381.1"/>
    <property type="molecule type" value="Genomic_DNA"/>
</dbReference>
<organism evidence="8 9">
    <name type="scientific">Rotaria magnacalcarata</name>
    <dbReference type="NCBI Taxonomy" id="392030"/>
    <lineage>
        <taxon>Eukaryota</taxon>
        <taxon>Metazoa</taxon>
        <taxon>Spiralia</taxon>
        <taxon>Gnathifera</taxon>
        <taxon>Rotifera</taxon>
        <taxon>Eurotatoria</taxon>
        <taxon>Bdelloidea</taxon>
        <taxon>Philodinida</taxon>
        <taxon>Philodinidae</taxon>
        <taxon>Rotaria</taxon>
    </lineage>
</organism>
<feature type="non-terminal residue" evidence="8">
    <location>
        <position position="540"/>
    </location>
</feature>
<protein>
    <recommendedName>
        <fullName evidence="7">Reverse transcriptase domain-containing protein</fullName>
    </recommendedName>
</protein>
<name>A0A8S3E4Q6_9BILA</name>
<dbReference type="Pfam" id="PF00078">
    <property type="entry name" value="RVT_1"/>
    <property type="match status" value="1"/>
</dbReference>
<dbReference type="InterPro" id="IPR041373">
    <property type="entry name" value="RT_RNaseH"/>
</dbReference>
<proteinExistence type="predicted"/>
<dbReference type="SUPFAM" id="SSF56672">
    <property type="entry name" value="DNA/RNA polymerases"/>
    <property type="match status" value="1"/>
</dbReference>
<dbReference type="PROSITE" id="PS50878">
    <property type="entry name" value="RT_POL"/>
    <property type="match status" value="1"/>
</dbReference>
<dbReference type="InterPro" id="IPR050951">
    <property type="entry name" value="Retrovirus_Pol_polyprotein"/>
</dbReference>
<keyword evidence="6" id="KW-0695">RNA-directed DNA polymerase</keyword>
<dbReference type="InterPro" id="IPR043502">
    <property type="entry name" value="DNA/RNA_pol_sf"/>
</dbReference>